<dbReference type="InterPro" id="IPR000700">
    <property type="entry name" value="PAS-assoc_C"/>
</dbReference>
<dbReference type="InterPro" id="IPR003661">
    <property type="entry name" value="HisK_dim/P_dom"/>
</dbReference>
<dbReference type="CDD" id="cd00075">
    <property type="entry name" value="HATPase"/>
    <property type="match status" value="1"/>
</dbReference>
<dbReference type="Pfam" id="PF08448">
    <property type="entry name" value="PAS_4"/>
    <property type="match status" value="1"/>
</dbReference>
<dbReference type="PANTHER" id="PTHR43065">
    <property type="entry name" value="SENSOR HISTIDINE KINASE"/>
    <property type="match status" value="1"/>
</dbReference>
<dbReference type="Pfam" id="PF02518">
    <property type="entry name" value="HATPase_c"/>
    <property type="match status" value="1"/>
</dbReference>
<comment type="catalytic activity">
    <reaction evidence="1">
        <text>ATP + protein L-histidine = ADP + protein N-phospho-L-histidine.</text>
        <dbReference type="EC" id="2.7.13.3"/>
    </reaction>
</comment>
<dbReference type="Gene3D" id="3.30.450.20">
    <property type="entry name" value="PAS domain"/>
    <property type="match status" value="2"/>
</dbReference>
<feature type="domain" description="PAC" evidence="11">
    <location>
        <begin position="197"/>
        <end position="250"/>
    </location>
</feature>
<dbReference type="SUPFAM" id="SSF55785">
    <property type="entry name" value="PYP-like sensor domain (PAS domain)"/>
    <property type="match status" value="2"/>
</dbReference>
<evidence type="ECO:0000313" key="13">
    <source>
        <dbReference type="Proteomes" id="UP001310386"/>
    </source>
</evidence>
<dbReference type="SMART" id="SM00091">
    <property type="entry name" value="PAS"/>
    <property type="match status" value="1"/>
</dbReference>
<dbReference type="InterPro" id="IPR003594">
    <property type="entry name" value="HATPase_dom"/>
</dbReference>
<dbReference type="Gene3D" id="1.10.287.130">
    <property type="match status" value="1"/>
</dbReference>
<evidence type="ECO:0000256" key="1">
    <source>
        <dbReference type="ARBA" id="ARBA00000085"/>
    </source>
</evidence>
<accession>A0ABU5ZGS3</accession>
<feature type="domain" description="PAS" evidence="10">
    <location>
        <begin position="13"/>
        <end position="75"/>
    </location>
</feature>
<dbReference type="EC" id="2.7.13.3" evidence="2"/>
<protein>
    <recommendedName>
        <fullName evidence="2">histidine kinase</fullName>
        <ecNumber evidence="2">2.7.13.3</ecNumber>
    </recommendedName>
</protein>
<dbReference type="SUPFAM" id="SSF47384">
    <property type="entry name" value="Homodimeric domain of signal transducing histidine kinase"/>
    <property type="match status" value="1"/>
</dbReference>
<comment type="caution">
    <text evidence="12">The sequence shown here is derived from an EMBL/GenBank/DDBJ whole genome shotgun (WGS) entry which is preliminary data.</text>
</comment>
<evidence type="ECO:0000256" key="5">
    <source>
        <dbReference type="ARBA" id="ARBA00022741"/>
    </source>
</evidence>
<sequence>MNTHASGELCEWIIKNSTDGISVFDLEGNFVLINKALERIYGWEESELIGKKISILDSNEFENAKQALQQGEKDMQYETVIKRKDGEFYIAHTFFAVRSPEGKFTAVACISKDISDRKAMEEKAMKSYQDLLNTIRYQQGMTFKYKKINERYIHTLADGELLYRLGLTPEQVVGKDLFDFLPHEIASSKMNYCERAWNGEENLIYEGALNNVTYLASLKPIKDHNGSVVEVIASCIDISRRKQAEELLLQSEKLSVIGQLAAGVAHEIRNPLTALKGFSQLLKQKYNESHDFFNIMLSELDRINYIVNDFMILAKPQAVHFQWHDINNIIRSVIPIINTQAILNNLEIITEYDEETALIRCDENQLKQVIINLLKNAIEATPNGGTIQVTCKKQGKHILVQIIDQGPGIPPELIKKLGEPFYTTKPNGTGLGLMISYNIIEKHRGKLFFESRMNTGTIASIQLPL</sequence>
<evidence type="ECO:0000256" key="8">
    <source>
        <dbReference type="ARBA" id="ARBA00023012"/>
    </source>
</evidence>
<dbReference type="Gene3D" id="3.30.565.10">
    <property type="entry name" value="Histidine kinase-like ATPase, C-terminal domain"/>
    <property type="match status" value="1"/>
</dbReference>
<reference evidence="12" key="1">
    <citation type="submission" date="2023-12" db="EMBL/GenBank/DDBJ databases">
        <title>Fervidustalea candida gen. nov., sp. nov., a novel member of the family Paenibacillaceae isolated from a geothermal area.</title>
        <authorList>
            <person name="Li W.-J."/>
            <person name="Jiao J.-Y."/>
            <person name="Chen Y."/>
        </authorList>
    </citation>
    <scope>NUCLEOTIDE SEQUENCE</scope>
    <source>
        <strain evidence="12">SYSU GA230002</strain>
    </source>
</reference>
<dbReference type="InterPro" id="IPR013656">
    <property type="entry name" value="PAS_4"/>
</dbReference>
<dbReference type="InterPro" id="IPR036890">
    <property type="entry name" value="HATPase_C_sf"/>
</dbReference>
<keyword evidence="13" id="KW-1185">Reference proteome</keyword>
<dbReference type="InterPro" id="IPR036097">
    <property type="entry name" value="HisK_dim/P_sf"/>
</dbReference>
<dbReference type="InterPro" id="IPR035965">
    <property type="entry name" value="PAS-like_dom_sf"/>
</dbReference>
<dbReference type="InterPro" id="IPR013767">
    <property type="entry name" value="PAS_fold"/>
</dbReference>
<evidence type="ECO:0000256" key="3">
    <source>
        <dbReference type="ARBA" id="ARBA00022553"/>
    </source>
</evidence>
<evidence type="ECO:0000259" key="9">
    <source>
        <dbReference type="PROSITE" id="PS50109"/>
    </source>
</evidence>
<evidence type="ECO:0000256" key="4">
    <source>
        <dbReference type="ARBA" id="ARBA00022679"/>
    </source>
</evidence>
<evidence type="ECO:0000259" key="10">
    <source>
        <dbReference type="PROSITE" id="PS50112"/>
    </source>
</evidence>
<keyword evidence="3" id="KW-0597">Phosphoprotein</keyword>
<dbReference type="NCBIfam" id="TIGR00229">
    <property type="entry name" value="sensory_box"/>
    <property type="match status" value="2"/>
</dbReference>
<keyword evidence="4" id="KW-0808">Transferase</keyword>
<dbReference type="SMART" id="SM00388">
    <property type="entry name" value="HisKA"/>
    <property type="match status" value="1"/>
</dbReference>
<name>A0ABU5ZGS3_9BACL</name>
<evidence type="ECO:0000259" key="11">
    <source>
        <dbReference type="PROSITE" id="PS50113"/>
    </source>
</evidence>
<dbReference type="PROSITE" id="PS50112">
    <property type="entry name" value="PAS"/>
    <property type="match status" value="1"/>
</dbReference>
<dbReference type="InterPro" id="IPR000014">
    <property type="entry name" value="PAS"/>
</dbReference>
<evidence type="ECO:0000256" key="7">
    <source>
        <dbReference type="ARBA" id="ARBA00022840"/>
    </source>
</evidence>
<dbReference type="SMART" id="SM00387">
    <property type="entry name" value="HATPase_c"/>
    <property type="match status" value="1"/>
</dbReference>
<organism evidence="12 13">
    <name type="scientific">Ferviditalea candida</name>
    <dbReference type="NCBI Taxonomy" id="3108399"/>
    <lineage>
        <taxon>Bacteria</taxon>
        <taxon>Bacillati</taxon>
        <taxon>Bacillota</taxon>
        <taxon>Bacilli</taxon>
        <taxon>Bacillales</taxon>
        <taxon>Paenibacillaceae</taxon>
        <taxon>Ferviditalea</taxon>
    </lineage>
</organism>
<dbReference type="Pfam" id="PF00989">
    <property type="entry name" value="PAS"/>
    <property type="match status" value="1"/>
</dbReference>
<dbReference type="PROSITE" id="PS50113">
    <property type="entry name" value="PAC"/>
    <property type="match status" value="2"/>
</dbReference>
<proteinExistence type="predicted"/>
<feature type="domain" description="PAC" evidence="11">
    <location>
        <begin position="75"/>
        <end position="126"/>
    </location>
</feature>
<evidence type="ECO:0000256" key="6">
    <source>
        <dbReference type="ARBA" id="ARBA00022777"/>
    </source>
</evidence>
<dbReference type="Proteomes" id="UP001310386">
    <property type="component" value="Unassembled WGS sequence"/>
</dbReference>
<dbReference type="CDD" id="cd00130">
    <property type="entry name" value="PAS"/>
    <property type="match status" value="1"/>
</dbReference>
<dbReference type="EMBL" id="JAYJLD010000004">
    <property type="protein sequence ID" value="MEB3100861.1"/>
    <property type="molecule type" value="Genomic_DNA"/>
</dbReference>
<dbReference type="PANTHER" id="PTHR43065:SF34">
    <property type="entry name" value="SPORULATION KINASE A"/>
    <property type="match status" value="1"/>
</dbReference>
<dbReference type="PROSITE" id="PS50109">
    <property type="entry name" value="HIS_KIN"/>
    <property type="match status" value="1"/>
</dbReference>
<keyword evidence="6" id="KW-0418">Kinase</keyword>
<dbReference type="PRINTS" id="PR00344">
    <property type="entry name" value="BCTRLSENSOR"/>
</dbReference>
<feature type="domain" description="Histidine kinase" evidence="9">
    <location>
        <begin position="263"/>
        <end position="465"/>
    </location>
</feature>
<dbReference type="Pfam" id="PF00512">
    <property type="entry name" value="HisKA"/>
    <property type="match status" value="1"/>
</dbReference>
<dbReference type="InterPro" id="IPR004358">
    <property type="entry name" value="Sig_transdc_His_kin-like_C"/>
</dbReference>
<dbReference type="InterPro" id="IPR005467">
    <property type="entry name" value="His_kinase_dom"/>
</dbReference>
<dbReference type="RefSeq" id="WP_371752975.1">
    <property type="nucleotide sequence ID" value="NZ_JAYJLD010000004.1"/>
</dbReference>
<evidence type="ECO:0000256" key="2">
    <source>
        <dbReference type="ARBA" id="ARBA00012438"/>
    </source>
</evidence>
<evidence type="ECO:0000313" key="12">
    <source>
        <dbReference type="EMBL" id="MEB3100861.1"/>
    </source>
</evidence>
<dbReference type="SUPFAM" id="SSF55874">
    <property type="entry name" value="ATPase domain of HSP90 chaperone/DNA topoisomerase II/histidine kinase"/>
    <property type="match status" value="1"/>
</dbReference>
<dbReference type="CDD" id="cd00082">
    <property type="entry name" value="HisKA"/>
    <property type="match status" value="1"/>
</dbReference>
<keyword evidence="5" id="KW-0547">Nucleotide-binding</keyword>
<gene>
    <name evidence="12" type="ORF">VF724_04220</name>
</gene>
<keyword evidence="7" id="KW-0067">ATP-binding</keyword>
<keyword evidence="8" id="KW-0902">Two-component regulatory system</keyword>